<dbReference type="Proteomes" id="UP000320496">
    <property type="component" value="Chromosome"/>
</dbReference>
<dbReference type="Pfam" id="PF01740">
    <property type="entry name" value="STAS"/>
    <property type="match status" value="1"/>
</dbReference>
<dbReference type="InterPro" id="IPR002645">
    <property type="entry name" value="STAS_dom"/>
</dbReference>
<dbReference type="AlphaFoldDB" id="A0A517ZCU5"/>
<name>A0A517ZCU5_9PLAN</name>
<reference evidence="3 4" key="1">
    <citation type="submission" date="2019-02" db="EMBL/GenBank/DDBJ databases">
        <title>Deep-cultivation of Planctomycetes and their phenomic and genomic characterization uncovers novel biology.</title>
        <authorList>
            <person name="Wiegand S."/>
            <person name="Jogler M."/>
            <person name="Boedeker C."/>
            <person name="Pinto D."/>
            <person name="Vollmers J."/>
            <person name="Rivas-Marin E."/>
            <person name="Kohn T."/>
            <person name="Peeters S.H."/>
            <person name="Heuer A."/>
            <person name="Rast P."/>
            <person name="Oberbeckmann S."/>
            <person name="Bunk B."/>
            <person name="Jeske O."/>
            <person name="Meyerdierks A."/>
            <person name="Storesund J.E."/>
            <person name="Kallscheuer N."/>
            <person name="Luecker S."/>
            <person name="Lage O.M."/>
            <person name="Pohl T."/>
            <person name="Merkel B.J."/>
            <person name="Hornburger P."/>
            <person name="Mueller R.-W."/>
            <person name="Bruemmer F."/>
            <person name="Labrenz M."/>
            <person name="Spormann A.M."/>
            <person name="Op den Camp H."/>
            <person name="Overmann J."/>
            <person name="Amann R."/>
            <person name="Jetten M.S.M."/>
            <person name="Mascher T."/>
            <person name="Medema M.H."/>
            <person name="Devos D.P."/>
            <person name="Kaster A.-K."/>
            <person name="Ovreas L."/>
            <person name="Rohde M."/>
            <person name="Galperin M.Y."/>
            <person name="Jogler C."/>
        </authorList>
    </citation>
    <scope>NUCLEOTIDE SEQUENCE [LARGE SCALE GENOMIC DNA]</scope>
    <source>
        <strain evidence="3 4">Mal4</strain>
    </source>
</reference>
<keyword evidence="1" id="KW-1133">Transmembrane helix</keyword>
<proteinExistence type="predicted"/>
<accession>A0A517ZCU5</accession>
<evidence type="ECO:0000313" key="3">
    <source>
        <dbReference type="EMBL" id="QDU40271.1"/>
    </source>
</evidence>
<feature type="domain" description="STAS" evidence="2">
    <location>
        <begin position="11"/>
        <end position="123"/>
    </location>
</feature>
<dbReference type="Gene3D" id="3.30.750.24">
    <property type="entry name" value="STAS domain"/>
    <property type="match status" value="1"/>
</dbReference>
<dbReference type="InterPro" id="IPR036513">
    <property type="entry name" value="STAS_dom_sf"/>
</dbReference>
<evidence type="ECO:0000259" key="2">
    <source>
        <dbReference type="PROSITE" id="PS50801"/>
    </source>
</evidence>
<dbReference type="SUPFAM" id="SSF52091">
    <property type="entry name" value="SpoIIaa-like"/>
    <property type="match status" value="1"/>
</dbReference>
<evidence type="ECO:0000313" key="4">
    <source>
        <dbReference type="Proteomes" id="UP000320496"/>
    </source>
</evidence>
<keyword evidence="1" id="KW-0812">Transmembrane</keyword>
<sequence>MTTLAAAHDHTVFPVERRGDTLIVTPTGDLGGFGRTVVESELQNLRKLFADDGTANLIFDLSGAPYFGSEMIAAMISFTQRARPDQKVAICGASSDMQVTLRMMRVETIMPVFDTRAEAFSNIVNESISDRIRLYRWIVGPVGLVLVAGTLWWITFRTPLLASLVGTQASRNYNELLEVWDEVATMRGANADPPAWKELKRRVDDRLKPRIESLRSDQNASLRKEALVANLAVWSAVVSGDPSTKTGDDAVLESLHGFAQAIRQRSGVHVRDP</sequence>
<dbReference type="EMBL" id="CP036275">
    <property type="protein sequence ID" value="QDU40271.1"/>
    <property type="molecule type" value="Genomic_DNA"/>
</dbReference>
<protein>
    <recommendedName>
        <fullName evidence="2">STAS domain-containing protein</fullName>
    </recommendedName>
</protein>
<dbReference type="RefSeq" id="WP_145371461.1">
    <property type="nucleotide sequence ID" value="NZ_CP036275.1"/>
</dbReference>
<dbReference type="OrthoDB" id="283723at2"/>
<keyword evidence="4" id="KW-1185">Reference proteome</keyword>
<evidence type="ECO:0000256" key="1">
    <source>
        <dbReference type="SAM" id="Phobius"/>
    </source>
</evidence>
<dbReference type="KEGG" id="mri:Mal4_46270"/>
<dbReference type="PROSITE" id="PS50801">
    <property type="entry name" value="STAS"/>
    <property type="match status" value="1"/>
</dbReference>
<feature type="transmembrane region" description="Helical" evidence="1">
    <location>
        <begin position="134"/>
        <end position="154"/>
    </location>
</feature>
<gene>
    <name evidence="3" type="ORF">Mal4_46270</name>
</gene>
<keyword evidence="1" id="KW-0472">Membrane</keyword>
<organism evidence="3 4">
    <name type="scientific">Maioricimonas rarisocia</name>
    <dbReference type="NCBI Taxonomy" id="2528026"/>
    <lineage>
        <taxon>Bacteria</taxon>
        <taxon>Pseudomonadati</taxon>
        <taxon>Planctomycetota</taxon>
        <taxon>Planctomycetia</taxon>
        <taxon>Planctomycetales</taxon>
        <taxon>Planctomycetaceae</taxon>
        <taxon>Maioricimonas</taxon>
    </lineage>
</organism>
<dbReference type="CDD" id="cd07043">
    <property type="entry name" value="STAS_anti-anti-sigma_factors"/>
    <property type="match status" value="1"/>
</dbReference>